<evidence type="ECO:0000256" key="1">
    <source>
        <dbReference type="SAM" id="Phobius"/>
    </source>
</evidence>
<name>A0A401V0S4_9CELL</name>
<feature type="transmembrane region" description="Helical" evidence="1">
    <location>
        <begin position="301"/>
        <end position="320"/>
    </location>
</feature>
<accession>A0A401V0S4</accession>
<sequence>MSRTGTIPHTPWGHVAAVGAALAAVLTVVALAFLWPSVTAAPHDLPVAVAGPPAAAEPFVQGIEAQAPGVFDVVPAADRAAAARLVDTREAYGAVVLGPEPEVLTASAASPMVAQQLATLATTLQAQLAAATGEPVTVTVTDVVPLGAGDPRGIVLGAATFPLVLGGMLGGIGIALTVVGVRRRVAAVLGYAALGGLAITAVLQSWWGVLGGSFWVTSGVVALTILAVASVIVGFTSLVGRRGLAIGPVLFLLVANPIAAAAMPWQMLPAPWGAIGQWLPPGAGATLLRDTSYFPAADTTALWLTLTAWAVLGLTLALLGHLRDTGAATRAALAEADAEVEVAAMDADRTPQVVTA</sequence>
<feature type="transmembrane region" description="Helical" evidence="1">
    <location>
        <begin position="188"/>
        <end position="207"/>
    </location>
</feature>
<protein>
    <submittedName>
        <fullName evidence="2">Membrane protein</fullName>
    </submittedName>
</protein>
<evidence type="ECO:0000313" key="3">
    <source>
        <dbReference type="Proteomes" id="UP000288246"/>
    </source>
</evidence>
<dbReference type="Proteomes" id="UP000288246">
    <property type="component" value="Unassembled WGS sequence"/>
</dbReference>
<comment type="caution">
    <text evidence="2">The sequence shown here is derived from an EMBL/GenBank/DDBJ whole genome shotgun (WGS) entry which is preliminary data.</text>
</comment>
<organism evidence="2 3">
    <name type="scientific">Cellulomonas algicola</name>
    <dbReference type="NCBI Taxonomy" id="2071633"/>
    <lineage>
        <taxon>Bacteria</taxon>
        <taxon>Bacillati</taxon>
        <taxon>Actinomycetota</taxon>
        <taxon>Actinomycetes</taxon>
        <taxon>Micrococcales</taxon>
        <taxon>Cellulomonadaceae</taxon>
        <taxon>Cellulomonas</taxon>
    </lineage>
</organism>
<dbReference type="RefSeq" id="WP_124343020.1">
    <property type="nucleotide sequence ID" value="NZ_BHYL01000161.1"/>
</dbReference>
<keyword evidence="1" id="KW-1133">Transmembrane helix</keyword>
<keyword evidence="1" id="KW-0812">Transmembrane</keyword>
<keyword evidence="1" id="KW-0472">Membrane</keyword>
<proteinExistence type="predicted"/>
<gene>
    <name evidence="2" type="ORF">CTKZ_20730</name>
</gene>
<feature type="transmembrane region" description="Helical" evidence="1">
    <location>
        <begin position="213"/>
        <end position="236"/>
    </location>
</feature>
<keyword evidence="3" id="KW-1185">Reference proteome</keyword>
<reference evidence="2 3" key="1">
    <citation type="submission" date="2018-11" db="EMBL/GenBank/DDBJ databases">
        <title>Draft genome sequence of Cellulomonas takizawaensis strain TKZ-21.</title>
        <authorList>
            <person name="Yamamura H."/>
            <person name="Hayashi T."/>
            <person name="Hamada M."/>
            <person name="Serisawa Y."/>
            <person name="Matsuyama K."/>
            <person name="Nakagawa Y."/>
            <person name="Otoguro M."/>
            <person name="Yanagida F."/>
            <person name="Hayakawa M."/>
        </authorList>
    </citation>
    <scope>NUCLEOTIDE SEQUENCE [LARGE SCALE GENOMIC DNA]</scope>
    <source>
        <strain evidence="2 3">TKZ-21</strain>
    </source>
</reference>
<feature type="transmembrane region" description="Helical" evidence="1">
    <location>
        <begin position="12"/>
        <end position="35"/>
    </location>
</feature>
<feature type="transmembrane region" description="Helical" evidence="1">
    <location>
        <begin position="154"/>
        <end position="181"/>
    </location>
</feature>
<dbReference type="OrthoDB" id="2151407at2"/>
<feature type="transmembrane region" description="Helical" evidence="1">
    <location>
        <begin position="243"/>
        <end position="263"/>
    </location>
</feature>
<evidence type="ECO:0000313" key="2">
    <source>
        <dbReference type="EMBL" id="GCD20511.1"/>
    </source>
</evidence>
<dbReference type="AlphaFoldDB" id="A0A401V0S4"/>
<dbReference type="EMBL" id="BHYL01000161">
    <property type="protein sequence ID" value="GCD20511.1"/>
    <property type="molecule type" value="Genomic_DNA"/>
</dbReference>